<feature type="compositionally biased region" description="Polar residues" evidence="1">
    <location>
        <begin position="1"/>
        <end position="11"/>
    </location>
</feature>
<reference evidence="3 4" key="1">
    <citation type="submission" date="2013-11" db="EMBL/GenBank/DDBJ databases">
        <title>Genome sequencing of Stegodyphus mimosarum.</title>
        <authorList>
            <person name="Bechsgaard J."/>
        </authorList>
    </citation>
    <scope>NUCLEOTIDE SEQUENCE [LARGE SCALE GENOMIC DNA]</scope>
</reference>
<dbReference type="GO" id="GO:0045292">
    <property type="term" value="P:mRNA cis splicing, via spliceosome"/>
    <property type="evidence" value="ECO:0007669"/>
    <property type="project" value="TreeGrafter"/>
</dbReference>
<dbReference type="InterPro" id="IPR019134">
    <property type="entry name" value="Cactin_C"/>
</dbReference>
<evidence type="ECO:0000256" key="1">
    <source>
        <dbReference type="SAM" id="MobiDB-lite"/>
    </source>
</evidence>
<dbReference type="Pfam" id="PF09732">
    <property type="entry name" value="CactinC_cactus"/>
    <property type="match status" value="1"/>
</dbReference>
<proteinExistence type="predicted"/>
<protein>
    <recommendedName>
        <fullName evidence="2">Splicing factor Cactin C-terminal domain-containing protein</fullName>
    </recommendedName>
</protein>
<feature type="region of interest" description="Disordered" evidence="1">
    <location>
        <begin position="1"/>
        <end position="26"/>
    </location>
</feature>
<keyword evidence="4" id="KW-1185">Reference proteome</keyword>
<feature type="domain" description="Splicing factor Cactin C-terminal" evidence="2">
    <location>
        <begin position="95"/>
        <end position="127"/>
    </location>
</feature>
<dbReference type="EMBL" id="KK115255">
    <property type="protein sequence ID" value="KFM64587.1"/>
    <property type="molecule type" value="Genomic_DNA"/>
</dbReference>
<name>A0A087THJ8_STEMI</name>
<evidence type="ECO:0000259" key="2">
    <source>
        <dbReference type="Pfam" id="PF09732"/>
    </source>
</evidence>
<dbReference type="Proteomes" id="UP000054359">
    <property type="component" value="Unassembled WGS sequence"/>
</dbReference>
<sequence>MNSVEKISVSTELEGKVTNSGDRENRCESIDERKEIYLSEQYSPKLTPYNEIPNCITVVDAVDDMDQLLAQQELVKRFYNFSCYQKSESHKTFCDKYTPCKPRYFNRVHTGYDWNMYNKTHYDLNNP</sequence>
<accession>A0A087THJ8</accession>
<evidence type="ECO:0000313" key="4">
    <source>
        <dbReference type="Proteomes" id="UP000054359"/>
    </source>
</evidence>
<dbReference type="PANTHER" id="PTHR21737:SF4">
    <property type="entry name" value="SPLICING FACTOR CACTIN"/>
    <property type="match status" value="1"/>
</dbReference>
<organism evidence="3 4">
    <name type="scientific">Stegodyphus mimosarum</name>
    <name type="common">African social velvet spider</name>
    <dbReference type="NCBI Taxonomy" id="407821"/>
    <lineage>
        <taxon>Eukaryota</taxon>
        <taxon>Metazoa</taxon>
        <taxon>Ecdysozoa</taxon>
        <taxon>Arthropoda</taxon>
        <taxon>Chelicerata</taxon>
        <taxon>Arachnida</taxon>
        <taxon>Araneae</taxon>
        <taxon>Araneomorphae</taxon>
        <taxon>Entelegynae</taxon>
        <taxon>Eresoidea</taxon>
        <taxon>Eresidae</taxon>
        <taxon>Stegodyphus</taxon>
    </lineage>
</organism>
<evidence type="ECO:0000313" key="3">
    <source>
        <dbReference type="EMBL" id="KFM64587.1"/>
    </source>
</evidence>
<dbReference type="AlphaFoldDB" id="A0A087THJ8"/>
<dbReference type="GO" id="GO:0005737">
    <property type="term" value="C:cytoplasm"/>
    <property type="evidence" value="ECO:0007669"/>
    <property type="project" value="TreeGrafter"/>
</dbReference>
<dbReference type="PANTHER" id="PTHR21737">
    <property type="entry name" value="POLYGLUTAMINE BINDING PROTEIN 1/MARVEL MEMBRANE-ASSOCIATING DOMAIN CONTAINING 3"/>
    <property type="match status" value="1"/>
</dbReference>
<dbReference type="STRING" id="407821.A0A087THJ8"/>
<feature type="non-terminal residue" evidence="3">
    <location>
        <position position="127"/>
    </location>
</feature>
<dbReference type="OrthoDB" id="6420621at2759"/>
<gene>
    <name evidence="3" type="ORF">X975_23427</name>
</gene>
<dbReference type="GO" id="GO:0005681">
    <property type="term" value="C:spliceosomal complex"/>
    <property type="evidence" value="ECO:0007669"/>
    <property type="project" value="TreeGrafter"/>
</dbReference>